<evidence type="ECO:0000256" key="4">
    <source>
        <dbReference type="ARBA" id="ARBA00023163"/>
    </source>
</evidence>
<evidence type="ECO:0000256" key="1">
    <source>
        <dbReference type="ARBA" id="ARBA00010641"/>
    </source>
</evidence>
<dbReference type="CDD" id="cd06171">
    <property type="entry name" value="Sigma70_r4"/>
    <property type="match status" value="1"/>
</dbReference>
<organism evidence="6 7">
    <name type="scientific">Chitinophaga defluvii</name>
    <dbReference type="NCBI Taxonomy" id="3163343"/>
    <lineage>
        <taxon>Bacteria</taxon>
        <taxon>Pseudomonadati</taxon>
        <taxon>Bacteroidota</taxon>
        <taxon>Chitinophagia</taxon>
        <taxon>Chitinophagales</taxon>
        <taxon>Chitinophagaceae</taxon>
        <taxon>Chitinophaga</taxon>
    </lineage>
</organism>
<evidence type="ECO:0000313" key="7">
    <source>
        <dbReference type="Proteomes" id="UP001549749"/>
    </source>
</evidence>
<comment type="caution">
    <text evidence="6">The sequence shown here is derived from an EMBL/GenBank/DDBJ whole genome shotgun (WGS) entry which is preliminary data.</text>
</comment>
<gene>
    <name evidence="6" type="ORF">ABR189_23480</name>
</gene>
<keyword evidence="3" id="KW-0731">Sigma factor</keyword>
<keyword evidence="4" id="KW-0804">Transcription</keyword>
<protein>
    <submittedName>
        <fullName evidence="6">RNA polymerase sigma-70 factor</fullName>
    </submittedName>
</protein>
<comment type="similarity">
    <text evidence="1">Belongs to the sigma-70 factor family. ECF subfamily.</text>
</comment>
<dbReference type="PANTHER" id="PTHR43133:SF46">
    <property type="entry name" value="RNA POLYMERASE SIGMA-70 FACTOR ECF SUBFAMILY"/>
    <property type="match status" value="1"/>
</dbReference>
<proteinExistence type="inferred from homology"/>
<dbReference type="SMART" id="SM00421">
    <property type="entry name" value="HTH_LUXR"/>
    <property type="match status" value="1"/>
</dbReference>
<evidence type="ECO:0000256" key="3">
    <source>
        <dbReference type="ARBA" id="ARBA00023082"/>
    </source>
</evidence>
<dbReference type="SUPFAM" id="SSF88946">
    <property type="entry name" value="Sigma2 domain of RNA polymerase sigma factors"/>
    <property type="match status" value="1"/>
</dbReference>
<dbReference type="Gene3D" id="1.10.10.10">
    <property type="entry name" value="Winged helix-like DNA-binding domain superfamily/Winged helix DNA-binding domain"/>
    <property type="match status" value="1"/>
</dbReference>
<evidence type="ECO:0000256" key="2">
    <source>
        <dbReference type="ARBA" id="ARBA00023015"/>
    </source>
</evidence>
<sequence>MSLQRLNNEEQLLLRVAEGDETAFGELLYAYSDHLGAFVYKITASREIAQEIVQDTFIKVWNKRGALPAIDRFGQYLFILARNLTYNYIRDQARVAVKYQQWLRDMENREEVATVFYEEGGMAHYLPVIDQAVDQLPPQQRKVFEMARKQGLSHRQIAEDMGISAETVKKYMKLALQAIREYVRSKVPSAVLLVLFLYISRY</sequence>
<keyword evidence="2" id="KW-0805">Transcription regulation</keyword>
<dbReference type="Proteomes" id="UP001549749">
    <property type="component" value="Unassembled WGS sequence"/>
</dbReference>
<evidence type="ECO:0000259" key="5">
    <source>
        <dbReference type="SMART" id="SM00421"/>
    </source>
</evidence>
<keyword evidence="7" id="KW-1185">Reference proteome</keyword>
<dbReference type="InterPro" id="IPR039425">
    <property type="entry name" value="RNA_pol_sigma-70-like"/>
</dbReference>
<dbReference type="SUPFAM" id="SSF88659">
    <property type="entry name" value="Sigma3 and sigma4 domains of RNA polymerase sigma factors"/>
    <property type="match status" value="1"/>
</dbReference>
<dbReference type="Gene3D" id="1.10.1740.10">
    <property type="match status" value="1"/>
</dbReference>
<dbReference type="InterPro" id="IPR013324">
    <property type="entry name" value="RNA_pol_sigma_r3/r4-like"/>
</dbReference>
<accession>A0ABV2TBI8</accession>
<dbReference type="InterPro" id="IPR014327">
    <property type="entry name" value="RNA_pol_sigma70_bacteroid"/>
</dbReference>
<dbReference type="Pfam" id="PF04542">
    <property type="entry name" value="Sigma70_r2"/>
    <property type="match status" value="1"/>
</dbReference>
<name>A0ABV2TBI8_9BACT</name>
<dbReference type="InterPro" id="IPR000792">
    <property type="entry name" value="Tscrpt_reg_LuxR_C"/>
</dbReference>
<reference evidence="6 7" key="1">
    <citation type="submission" date="2024-06" db="EMBL/GenBank/DDBJ databases">
        <title>Chitinophaga defluvii sp. nov., isolated from municipal sewage.</title>
        <authorList>
            <person name="Zhang L."/>
        </authorList>
    </citation>
    <scope>NUCLEOTIDE SEQUENCE [LARGE SCALE GENOMIC DNA]</scope>
    <source>
        <strain evidence="6 7">H8</strain>
    </source>
</reference>
<dbReference type="EMBL" id="JBEXAC010000002">
    <property type="protein sequence ID" value="MET7000373.1"/>
    <property type="molecule type" value="Genomic_DNA"/>
</dbReference>
<dbReference type="RefSeq" id="WP_354662933.1">
    <property type="nucleotide sequence ID" value="NZ_JBEXAC010000002.1"/>
</dbReference>
<feature type="domain" description="HTH luxR-type" evidence="5">
    <location>
        <begin position="133"/>
        <end position="193"/>
    </location>
</feature>
<dbReference type="Pfam" id="PF08281">
    <property type="entry name" value="Sigma70_r4_2"/>
    <property type="match status" value="1"/>
</dbReference>
<dbReference type="NCBIfam" id="TIGR02985">
    <property type="entry name" value="Sig70_bacteroi1"/>
    <property type="match status" value="1"/>
</dbReference>
<dbReference type="InterPro" id="IPR007627">
    <property type="entry name" value="RNA_pol_sigma70_r2"/>
</dbReference>
<evidence type="ECO:0000313" key="6">
    <source>
        <dbReference type="EMBL" id="MET7000373.1"/>
    </source>
</evidence>
<dbReference type="InterPro" id="IPR013325">
    <property type="entry name" value="RNA_pol_sigma_r2"/>
</dbReference>
<dbReference type="InterPro" id="IPR014284">
    <property type="entry name" value="RNA_pol_sigma-70_dom"/>
</dbReference>
<dbReference type="InterPro" id="IPR013249">
    <property type="entry name" value="RNA_pol_sigma70_r4_t2"/>
</dbReference>
<dbReference type="NCBIfam" id="TIGR02937">
    <property type="entry name" value="sigma70-ECF"/>
    <property type="match status" value="1"/>
</dbReference>
<dbReference type="InterPro" id="IPR036388">
    <property type="entry name" value="WH-like_DNA-bd_sf"/>
</dbReference>
<dbReference type="PANTHER" id="PTHR43133">
    <property type="entry name" value="RNA POLYMERASE ECF-TYPE SIGMA FACTO"/>
    <property type="match status" value="1"/>
</dbReference>